<dbReference type="EMBL" id="JAUHGG010000033">
    <property type="protein sequence ID" value="MDS1824569.1"/>
    <property type="molecule type" value="Genomic_DNA"/>
</dbReference>
<reference evidence="1" key="1">
    <citation type="submission" date="2023-06" db="EMBL/GenBank/DDBJ databases">
        <title>Genomic Diversity of Vibrio spp. and Metagenomic Analysis of Pathogens in Florida Gulf Coastal Waters Following Hurricane Ian.</title>
        <authorList>
            <person name="Brumfield K.D."/>
        </authorList>
    </citation>
    <scope>NUCLEOTIDE SEQUENCE</scope>
    <source>
        <strain evidence="1">WBS2B-138</strain>
    </source>
</reference>
<dbReference type="RefSeq" id="WP_159404186.1">
    <property type="nucleotide sequence ID" value="NZ_CP034285.1"/>
</dbReference>
<comment type="caution">
    <text evidence="1">The sequence shown here is derived from an EMBL/GenBank/DDBJ whole genome shotgun (WGS) entry which is preliminary data.</text>
</comment>
<evidence type="ECO:0000313" key="2">
    <source>
        <dbReference type="Proteomes" id="UP001253193"/>
    </source>
</evidence>
<organism evidence="1 2">
    <name type="scientific">Vibrio parahaemolyticus</name>
    <dbReference type="NCBI Taxonomy" id="670"/>
    <lineage>
        <taxon>Bacteria</taxon>
        <taxon>Pseudomonadati</taxon>
        <taxon>Pseudomonadota</taxon>
        <taxon>Gammaproteobacteria</taxon>
        <taxon>Vibrionales</taxon>
        <taxon>Vibrionaceae</taxon>
        <taxon>Vibrio</taxon>
    </lineage>
</organism>
<evidence type="ECO:0008006" key="3">
    <source>
        <dbReference type="Google" id="ProtNLM"/>
    </source>
</evidence>
<dbReference type="AlphaFoldDB" id="A0AAW8QA38"/>
<dbReference type="InterPro" id="IPR027417">
    <property type="entry name" value="P-loop_NTPase"/>
</dbReference>
<dbReference type="Gene3D" id="3.40.50.300">
    <property type="entry name" value="P-loop containing nucleotide triphosphate hydrolases"/>
    <property type="match status" value="1"/>
</dbReference>
<protein>
    <recommendedName>
        <fullName evidence="3">ATP-binding protein</fullName>
    </recommendedName>
</protein>
<sequence>MALSIRTKSSKNKTGPKTPFQLVESHLKVMLTQALKENEGKLGDSLAQAMQNLPNAAVALDNSTPVLVVAGGTTNYSTSLNGQISQAVVAKAARAAGVKGLTVKSVEKALETVSLDAVLEGADADADVNIFNAYIDVDNKSKGVALDARSSDGRGLVLAGGEVLLSDKETDITFRYAPNNGHLQYVSGWEQQDIPSKLQELFSNLSYGQFVAIMAYAGFILSHPRADGLTYPILYLHGNAGSGKTTVARLVAMLLGLNGTKVKTQPKDIRDLIATASHNYMLCFDNCGRISDELANGMCSVATGGTVDGRKLYTNVDLVETLLHQPMILTAIKFPKQYDLCTRSIFIKAGKPRITYASDTEIYQKLSAILPYAQSWLLSMTAKAMAMLDDVSSIAKFRGGDFNTFLAAFETVLGITDQSVQQGVNKAQEEALNMQALEHDELLASIITIVQQEKLFTGGPTQVHKMLHSAIMSEMRRLPSNWPQNASALSTKLNRMKEQLEKHGVEVISGGTRGTNGRKLTLRAIEKAQNVEDITAHEPSFSEPLTYPESAPIEVNSFVEELPEIDPADMDDDFDPLNESEMDQLMEEHERITSKFDSVSKWHEMTQAESDAATSAFLG</sequence>
<accession>A0AAW8QA38</accession>
<dbReference type="Proteomes" id="UP001253193">
    <property type="component" value="Unassembled WGS sequence"/>
</dbReference>
<name>A0AAW8QA38_VIBPH</name>
<dbReference type="SUPFAM" id="SSF52540">
    <property type="entry name" value="P-loop containing nucleoside triphosphate hydrolases"/>
    <property type="match status" value="1"/>
</dbReference>
<gene>
    <name evidence="1" type="ORF">QX249_28565</name>
</gene>
<proteinExistence type="predicted"/>
<evidence type="ECO:0000313" key="1">
    <source>
        <dbReference type="EMBL" id="MDS1824569.1"/>
    </source>
</evidence>